<dbReference type="GO" id="GO:0005829">
    <property type="term" value="C:cytosol"/>
    <property type="evidence" value="ECO:0007669"/>
    <property type="project" value="TreeGrafter"/>
</dbReference>
<dbReference type="Pfam" id="PF00293">
    <property type="entry name" value="NUDIX"/>
    <property type="match status" value="1"/>
</dbReference>
<evidence type="ECO:0000313" key="4">
    <source>
        <dbReference type="EMBL" id="OUP52540.1"/>
    </source>
</evidence>
<name>A0A1Y4L9F5_9FIRM</name>
<protein>
    <submittedName>
        <fullName evidence="4">ADP-ribose pyrophosphatase</fullName>
    </submittedName>
</protein>
<dbReference type="GO" id="GO:0019693">
    <property type="term" value="P:ribose phosphate metabolic process"/>
    <property type="evidence" value="ECO:0007669"/>
    <property type="project" value="TreeGrafter"/>
</dbReference>
<comment type="caution">
    <text evidence="4">The sequence shown here is derived from an EMBL/GenBank/DDBJ whole genome shotgun (WGS) entry which is preliminary data.</text>
</comment>
<evidence type="ECO:0000256" key="1">
    <source>
        <dbReference type="ARBA" id="ARBA00001946"/>
    </source>
</evidence>
<dbReference type="RefSeq" id="WP_087373045.1">
    <property type="nucleotide sequence ID" value="NZ_NFKK01000009.1"/>
</dbReference>
<dbReference type="InterPro" id="IPR000086">
    <property type="entry name" value="NUDIX_hydrolase_dom"/>
</dbReference>
<evidence type="ECO:0000256" key="2">
    <source>
        <dbReference type="ARBA" id="ARBA00022801"/>
    </source>
</evidence>
<dbReference type="SUPFAM" id="SSF55811">
    <property type="entry name" value="Nudix"/>
    <property type="match status" value="1"/>
</dbReference>
<dbReference type="FunFam" id="3.90.79.10:FF:000024">
    <property type="entry name" value="ADP-ribose pyrophosphatase"/>
    <property type="match status" value="1"/>
</dbReference>
<dbReference type="Proteomes" id="UP000195897">
    <property type="component" value="Unassembled WGS sequence"/>
</dbReference>
<reference evidence="5" key="1">
    <citation type="submission" date="2017-04" db="EMBL/GenBank/DDBJ databases">
        <title>Function of individual gut microbiota members based on whole genome sequencing of pure cultures obtained from chicken caecum.</title>
        <authorList>
            <person name="Medvecky M."/>
            <person name="Cejkova D."/>
            <person name="Polansky O."/>
            <person name="Karasova D."/>
            <person name="Kubasova T."/>
            <person name="Cizek A."/>
            <person name="Rychlik I."/>
        </authorList>
    </citation>
    <scope>NUCLEOTIDE SEQUENCE [LARGE SCALE GENOMIC DNA]</scope>
    <source>
        <strain evidence="5">An180</strain>
    </source>
</reference>
<dbReference type="PANTHER" id="PTHR11839:SF18">
    <property type="entry name" value="NUDIX HYDROLASE DOMAIN-CONTAINING PROTEIN"/>
    <property type="match status" value="1"/>
</dbReference>
<dbReference type="AlphaFoldDB" id="A0A1Y4L9F5"/>
<dbReference type="PANTHER" id="PTHR11839">
    <property type="entry name" value="UDP/ADP-SUGAR PYROPHOSPHATASE"/>
    <property type="match status" value="1"/>
</dbReference>
<gene>
    <name evidence="4" type="ORF">B5F17_08640</name>
</gene>
<dbReference type="EMBL" id="NFKK01000009">
    <property type="protein sequence ID" value="OUP52540.1"/>
    <property type="molecule type" value="Genomic_DNA"/>
</dbReference>
<dbReference type="InterPro" id="IPR015797">
    <property type="entry name" value="NUDIX_hydrolase-like_dom_sf"/>
</dbReference>
<comment type="cofactor">
    <cofactor evidence="1">
        <name>Mg(2+)</name>
        <dbReference type="ChEBI" id="CHEBI:18420"/>
    </cofactor>
</comment>
<dbReference type="GO" id="GO:0006753">
    <property type="term" value="P:nucleoside phosphate metabolic process"/>
    <property type="evidence" value="ECO:0007669"/>
    <property type="project" value="TreeGrafter"/>
</dbReference>
<dbReference type="PROSITE" id="PS51462">
    <property type="entry name" value="NUDIX"/>
    <property type="match status" value="1"/>
</dbReference>
<sequence length="184" mass="21057">MDFTEKKLSERYYFEGRIMKARLDEAELPNGKRTTREVCEHVGGVGILPIDDEGNIILVRQFRYPFAEMMLEIPAGKLDHGPNEDHRDCGERELKEETGCTADELTYLGCIYPSPGFLTEVTHLYAARGLHQGEVQPDEDEFLELVRIPVEELEQMIVNNEVRDAKTVAAMYRARLKGLLDGRR</sequence>
<evidence type="ECO:0000313" key="5">
    <source>
        <dbReference type="Proteomes" id="UP000195897"/>
    </source>
</evidence>
<accession>A0A1Y4L9F5</accession>
<dbReference type="CDD" id="cd03424">
    <property type="entry name" value="NUDIX_ADPRase_Nudt5_UGPPase_Nudt14"/>
    <property type="match status" value="1"/>
</dbReference>
<dbReference type="GO" id="GO:0016787">
    <property type="term" value="F:hydrolase activity"/>
    <property type="evidence" value="ECO:0007669"/>
    <property type="project" value="UniProtKB-KW"/>
</dbReference>
<proteinExistence type="predicted"/>
<feature type="domain" description="Nudix hydrolase" evidence="3">
    <location>
        <begin position="40"/>
        <end position="170"/>
    </location>
</feature>
<organism evidence="4 5">
    <name type="scientific">Butyricicoccus pullicaecorum</name>
    <dbReference type="NCBI Taxonomy" id="501571"/>
    <lineage>
        <taxon>Bacteria</taxon>
        <taxon>Bacillati</taxon>
        <taxon>Bacillota</taxon>
        <taxon>Clostridia</taxon>
        <taxon>Eubacteriales</taxon>
        <taxon>Butyricicoccaceae</taxon>
        <taxon>Butyricicoccus</taxon>
    </lineage>
</organism>
<keyword evidence="2" id="KW-0378">Hydrolase</keyword>
<dbReference type="Gene3D" id="3.90.79.10">
    <property type="entry name" value="Nucleoside Triphosphate Pyrophosphohydrolase"/>
    <property type="match status" value="1"/>
</dbReference>
<evidence type="ECO:0000259" key="3">
    <source>
        <dbReference type="PROSITE" id="PS51462"/>
    </source>
</evidence>